<protein>
    <submittedName>
        <fullName evidence="4">M14-type cytosolic carboxypeptidase</fullName>
    </submittedName>
</protein>
<evidence type="ECO:0000313" key="4">
    <source>
        <dbReference type="EMBL" id="MFD1263394.1"/>
    </source>
</evidence>
<evidence type="ECO:0000256" key="2">
    <source>
        <dbReference type="PROSITE-ProRule" id="PRU01379"/>
    </source>
</evidence>
<sequence length="381" mass="42533">MKISSCFDSGAIEVLSLDDPQDIRLRLRADNAAAFHQWFHFRLHGAAGRAVRMVFENAAAAAYPDGWPDYRCVASYDRQHWFRVEGTHFRDGALIVEHTPERDSVYYAYFEPYSYERHLDLIGHVAQSPFARIRDLGSTVDGRDLDLVVVGDPAAGRPPLWIIARQHPGETMAEWFVEGLLERLLDPADPVARRIRELAVLYIVPNMNPDGAVRGNLRTNVAGRNLNREWREPDPLASPEVFLVRAEMERTGCALFLDIHGDESLPYVFFSTAEEVPGFSAEAARAQARFIEAFAAASPDFQTVEGYKPGRFGEELLTLASKWVAHRFGCVSLTLEMPFKDNALLPDPVAGWNGARSKRLGAAMLNPILRHLIDAATSSSA</sequence>
<keyword evidence="4" id="KW-0378">Hydrolase</keyword>
<dbReference type="EMBL" id="JBHTMC010000013">
    <property type="protein sequence ID" value="MFD1263394.1"/>
    <property type="molecule type" value="Genomic_DNA"/>
</dbReference>
<dbReference type="RefSeq" id="WP_277833205.1">
    <property type="nucleotide sequence ID" value="NZ_JARQZE010000007.1"/>
</dbReference>
<keyword evidence="5" id="KW-1185">Reference proteome</keyword>
<keyword evidence="4" id="KW-0121">Carboxypeptidase</keyword>
<comment type="cofactor">
    <cofactor evidence="1">
        <name>Zn(2+)</name>
        <dbReference type="ChEBI" id="CHEBI:29105"/>
    </cofactor>
</comment>
<evidence type="ECO:0000259" key="3">
    <source>
        <dbReference type="PROSITE" id="PS52035"/>
    </source>
</evidence>
<dbReference type="InterPro" id="IPR040626">
    <property type="entry name" value="Pepdidase_M14_N"/>
</dbReference>
<dbReference type="Gene3D" id="2.60.40.3120">
    <property type="match status" value="1"/>
</dbReference>
<proteinExistence type="inferred from homology"/>
<dbReference type="PROSITE" id="PS52035">
    <property type="entry name" value="PEPTIDASE_M14"/>
    <property type="match status" value="1"/>
</dbReference>
<dbReference type="SUPFAM" id="SSF53187">
    <property type="entry name" value="Zn-dependent exopeptidases"/>
    <property type="match status" value="1"/>
</dbReference>
<keyword evidence="4" id="KW-0645">Protease</keyword>
<feature type="active site" description="Proton donor/acceptor" evidence="2">
    <location>
        <position position="336"/>
    </location>
</feature>
<evidence type="ECO:0000313" key="5">
    <source>
        <dbReference type="Proteomes" id="UP001597158"/>
    </source>
</evidence>
<reference evidence="5" key="1">
    <citation type="journal article" date="2019" name="Int. J. Syst. Evol. Microbiol.">
        <title>The Global Catalogue of Microorganisms (GCM) 10K type strain sequencing project: providing services to taxonomists for standard genome sequencing and annotation.</title>
        <authorList>
            <consortium name="The Broad Institute Genomics Platform"/>
            <consortium name="The Broad Institute Genome Sequencing Center for Infectious Disease"/>
            <person name="Wu L."/>
            <person name="Ma J."/>
        </authorList>
    </citation>
    <scope>NUCLEOTIDE SEQUENCE [LARGE SCALE GENOMIC DNA]</scope>
    <source>
        <strain evidence="5">CCUG 48884</strain>
    </source>
</reference>
<dbReference type="Gene3D" id="3.40.630.10">
    <property type="entry name" value="Zn peptidases"/>
    <property type="match status" value="1"/>
</dbReference>
<dbReference type="Proteomes" id="UP001597158">
    <property type="component" value="Unassembled WGS sequence"/>
</dbReference>
<dbReference type="Pfam" id="PF00246">
    <property type="entry name" value="Peptidase_M14"/>
    <property type="match status" value="1"/>
</dbReference>
<dbReference type="PANTHER" id="PTHR12756">
    <property type="entry name" value="CYTOSOLIC CARBOXYPEPTIDASE"/>
    <property type="match status" value="1"/>
</dbReference>
<dbReference type="Pfam" id="PF18027">
    <property type="entry name" value="Pepdidase_M14_N"/>
    <property type="match status" value="1"/>
</dbReference>
<gene>
    <name evidence="4" type="ORF">ACFQ4M_07330</name>
</gene>
<dbReference type="InterPro" id="IPR050821">
    <property type="entry name" value="Cytosolic_carboxypeptidase"/>
</dbReference>
<dbReference type="PANTHER" id="PTHR12756:SF11">
    <property type="entry name" value="CYTOSOLIC CARBOXYPEPTIDASE 1"/>
    <property type="match status" value="1"/>
</dbReference>
<name>A0ABW3WD42_9RHOO</name>
<dbReference type="GO" id="GO:0004180">
    <property type="term" value="F:carboxypeptidase activity"/>
    <property type="evidence" value="ECO:0007669"/>
    <property type="project" value="UniProtKB-KW"/>
</dbReference>
<accession>A0ABW3WD42</accession>
<dbReference type="InterPro" id="IPR000834">
    <property type="entry name" value="Peptidase_M14"/>
</dbReference>
<comment type="caution">
    <text evidence="4">The sequence shown here is derived from an EMBL/GenBank/DDBJ whole genome shotgun (WGS) entry which is preliminary data.</text>
</comment>
<comment type="similarity">
    <text evidence="2">Belongs to the peptidase M14 family.</text>
</comment>
<organism evidence="4 5">
    <name type="scientific">Thauera mechernichensis</name>
    <dbReference type="NCBI Taxonomy" id="82788"/>
    <lineage>
        <taxon>Bacteria</taxon>
        <taxon>Pseudomonadati</taxon>
        <taxon>Pseudomonadota</taxon>
        <taxon>Betaproteobacteria</taxon>
        <taxon>Rhodocyclales</taxon>
        <taxon>Zoogloeaceae</taxon>
        <taxon>Thauera</taxon>
    </lineage>
</organism>
<evidence type="ECO:0000256" key="1">
    <source>
        <dbReference type="ARBA" id="ARBA00001947"/>
    </source>
</evidence>
<feature type="domain" description="Peptidase M14" evidence="3">
    <location>
        <begin position="111"/>
        <end position="372"/>
    </location>
</feature>
<dbReference type="CDD" id="cd06234">
    <property type="entry name" value="M14_PaCCP-like"/>
    <property type="match status" value="1"/>
</dbReference>